<evidence type="ECO:0000256" key="6">
    <source>
        <dbReference type="ARBA" id="ARBA00022989"/>
    </source>
</evidence>
<evidence type="ECO:0000256" key="5">
    <source>
        <dbReference type="ARBA" id="ARBA00022970"/>
    </source>
</evidence>
<feature type="transmembrane region" description="Helical" evidence="8">
    <location>
        <begin position="114"/>
        <end position="141"/>
    </location>
</feature>
<dbReference type="Proteomes" id="UP000181956">
    <property type="component" value="Chromosome I"/>
</dbReference>
<dbReference type="GO" id="GO:0022857">
    <property type="term" value="F:transmembrane transporter activity"/>
    <property type="evidence" value="ECO:0007669"/>
    <property type="project" value="InterPro"/>
</dbReference>
<evidence type="ECO:0000256" key="1">
    <source>
        <dbReference type="ARBA" id="ARBA00004651"/>
    </source>
</evidence>
<feature type="transmembrane region" description="Helical" evidence="8">
    <location>
        <begin position="161"/>
        <end position="181"/>
    </location>
</feature>
<evidence type="ECO:0000313" key="11">
    <source>
        <dbReference type="EMBL" id="SDR70918.1"/>
    </source>
</evidence>
<dbReference type="CDD" id="cd06261">
    <property type="entry name" value="TM_PBP2"/>
    <property type="match status" value="1"/>
</dbReference>
<dbReference type="InterPro" id="IPR043429">
    <property type="entry name" value="ArtM/GltK/GlnP/TcyL/YhdX-like"/>
</dbReference>
<evidence type="ECO:0000256" key="2">
    <source>
        <dbReference type="ARBA" id="ARBA00022448"/>
    </source>
</evidence>
<keyword evidence="7 8" id="KW-0472">Membrane</keyword>
<dbReference type="PANTHER" id="PTHR30614:SF0">
    <property type="entry name" value="L-CYSTINE TRANSPORT SYSTEM PERMEASE PROTEIN TCYL"/>
    <property type="match status" value="1"/>
</dbReference>
<gene>
    <name evidence="11" type="ORF">SAMN04489834_0014</name>
</gene>
<keyword evidence="6 8" id="KW-1133">Transmembrane helix</keyword>
<organism evidence="11 12">
    <name type="scientific">Microterricola viridarii</name>
    <dbReference type="NCBI Taxonomy" id="412690"/>
    <lineage>
        <taxon>Bacteria</taxon>
        <taxon>Bacillati</taxon>
        <taxon>Actinomycetota</taxon>
        <taxon>Actinomycetes</taxon>
        <taxon>Micrococcales</taxon>
        <taxon>Microbacteriaceae</taxon>
        <taxon>Microterricola</taxon>
    </lineage>
</organism>
<reference evidence="12" key="1">
    <citation type="submission" date="2016-10" db="EMBL/GenBank/DDBJ databases">
        <authorList>
            <person name="Varghese N."/>
            <person name="Submissions S."/>
        </authorList>
    </citation>
    <scope>NUCLEOTIDE SEQUENCE [LARGE SCALE GENOMIC DNA]</scope>
    <source>
        <strain evidence="12">DSM 21772</strain>
    </source>
</reference>
<dbReference type="NCBIfam" id="TIGR01726">
    <property type="entry name" value="HEQRo_perm_3TM"/>
    <property type="match status" value="1"/>
</dbReference>
<sequence>MTTSEPHRSAAGDSLPPNGVGGASALKAIRLKHPWRNTFAVVLVVIFALFVIDAAQRPAYDWPSVGKYLFDSRVSAAALVTLELTVLAMFFAIILGVSLAIMRLSPNPVVKGVAWFYLWIFRGTPVYVQLVFWGLIAIIYKTIDIGLPFSEPWVTFSTNDLIGAFWLAVIGLALNEAAYMAEIVRAGLLSVDKGQEEAATALGMGWFQTMRRVILPQAMRVIIPPTGNEVISMLKTTSLVTAVPLSTELYSRTRDISAETFNPIPLLIVASIWYLAFTSVLMVGQYFLERYFARGVGDRRPDRGTTATGTLPVIGGNQPTVITGAAPVQGADAGDQPIDPGHGGTRS</sequence>
<comment type="subcellular location">
    <subcellularLocation>
        <location evidence="1 8">Cell membrane</location>
        <topology evidence="1 8">Multi-pass membrane protein</topology>
    </subcellularLocation>
</comment>
<keyword evidence="4 8" id="KW-0812">Transmembrane</keyword>
<evidence type="ECO:0000256" key="7">
    <source>
        <dbReference type="ARBA" id="ARBA00023136"/>
    </source>
</evidence>
<evidence type="ECO:0000259" key="10">
    <source>
        <dbReference type="PROSITE" id="PS50928"/>
    </source>
</evidence>
<dbReference type="Gene3D" id="1.10.3720.10">
    <property type="entry name" value="MetI-like"/>
    <property type="match status" value="1"/>
</dbReference>
<name>A0A1H1L8S4_9MICO</name>
<feature type="transmembrane region" description="Helical" evidence="8">
    <location>
        <begin position="37"/>
        <end position="56"/>
    </location>
</feature>
<dbReference type="AlphaFoldDB" id="A0A1H1L8S4"/>
<dbReference type="SUPFAM" id="SSF161098">
    <property type="entry name" value="MetI-like"/>
    <property type="match status" value="1"/>
</dbReference>
<feature type="domain" description="ABC transmembrane type-1" evidence="10">
    <location>
        <begin position="78"/>
        <end position="285"/>
    </location>
</feature>
<keyword evidence="2 8" id="KW-0813">Transport</keyword>
<dbReference type="FunFam" id="1.10.3720.10:FF:000006">
    <property type="entry name" value="Glutamate/aspartate ABC transporter, permease protein GltK"/>
    <property type="match status" value="1"/>
</dbReference>
<comment type="similarity">
    <text evidence="8">Belongs to the binding-protein-dependent transport system permease family.</text>
</comment>
<keyword evidence="5" id="KW-0029">Amino-acid transport</keyword>
<evidence type="ECO:0000256" key="8">
    <source>
        <dbReference type="RuleBase" id="RU363032"/>
    </source>
</evidence>
<dbReference type="PANTHER" id="PTHR30614">
    <property type="entry name" value="MEMBRANE COMPONENT OF AMINO ACID ABC TRANSPORTER"/>
    <property type="match status" value="1"/>
</dbReference>
<dbReference type="Pfam" id="PF00528">
    <property type="entry name" value="BPD_transp_1"/>
    <property type="match status" value="1"/>
</dbReference>
<proteinExistence type="inferred from homology"/>
<keyword evidence="12" id="KW-1185">Reference proteome</keyword>
<evidence type="ECO:0000313" key="12">
    <source>
        <dbReference type="Proteomes" id="UP000181956"/>
    </source>
</evidence>
<keyword evidence="3" id="KW-1003">Cell membrane</keyword>
<dbReference type="InterPro" id="IPR035906">
    <property type="entry name" value="MetI-like_sf"/>
</dbReference>
<dbReference type="GO" id="GO:0006865">
    <property type="term" value="P:amino acid transport"/>
    <property type="evidence" value="ECO:0007669"/>
    <property type="project" value="UniProtKB-KW"/>
</dbReference>
<dbReference type="STRING" id="412690.SAMN04489834_0014"/>
<evidence type="ECO:0000256" key="3">
    <source>
        <dbReference type="ARBA" id="ARBA00022475"/>
    </source>
</evidence>
<feature type="region of interest" description="Disordered" evidence="9">
    <location>
        <begin position="324"/>
        <end position="347"/>
    </location>
</feature>
<protein>
    <submittedName>
        <fullName evidence="11">Amino acid ABC transporter membrane protein, PAAT family</fullName>
    </submittedName>
</protein>
<feature type="transmembrane region" description="Helical" evidence="8">
    <location>
        <begin position="76"/>
        <end position="102"/>
    </location>
</feature>
<dbReference type="GO" id="GO:0043190">
    <property type="term" value="C:ATP-binding cassette (ABC) transporter complex"/>
    <property type="evidence" value="ECO:0007669"/>
    <property type="project" value="InterPro"/>
</dbReference>
<evidence type="ECO:0000256" key="9">
    <source>
        <dbReference type="SAM" id="MobiDB-lite"/>
    </source>
</evidence>
<dbReference type="EMBL" id="LT629742">
    <property type="protein sequence ID" value="SDR70918.1"/>
    <property type="molecule type" value="Genomic_DNA"/>
</dbReference>
<dbReference type="InterPro" id="IPR010065">
    <property type="entry name" value="AA_ABC_transptr_permease_3TM"/>
</dbReference>
<dbReference type="PROSITE" id="PS50928">
    <property type="entry name" value="ABC_TM1"/>
    <property type="match status" value="1"/>
</dbReference>
<evidence type="ECO:0000256" key="4">
    <source>
        <dbReference type="ARBA" id="ARBA00022692"/>
    </source>
</evidence>
<feature type="transmembrane region" description="Helical" evidence="8">
    <location>
        <begin position="264"/>
        <end position="288"/>
    </location>
</feature>
<dbReference type="InterPro" id="IPR000515">
    <property type="entry name" value="MetI-like"/>
</dbReference>
<dbReference type="OrthoDB" id="92598at2"/>
<accession>A0A1H1L8S4</accession>
<dbReference type="RefSeq" id="WP_083362220.1">
    <property type="nucleotide sequence ID" value="NZ_LT629742.1"/>
</dbReference>